<dbReference type="OrthoDB" id="6142798at2759"/>
<protein>
    <submittedName>
        <fullName evidence="1">Uncharacterized protein</fullName>
    </submittedName>
</protein>
<dbReference type="Pfam" id="PF10127">
    <property type="entry name" value="RlaP"/>
    <property type="match status" value="1"/>
</dbReference>
<sequence>MSEENIEPVRLATDALQAHERLHLHLRQSHRHTNVFQKSVDTLEQLREIKGELDGSAKNFDSPQICEDCLIELKQQVLMHTPSSVTSDNRDRFKDLINKTFEGIEVLSAVLLTCPWYQASQDERGEQARHNVLFIVYLSHDHQFLAPVNQHTLNEKFVEDKGWLYAIELYHFVHSIAKGKARCVEVLYCPDSAQLIQKDQWKQLKSQLNYTKVTKLRGYVEACKGQSISGIGKKGKDGKFRLVESTTFHQFCDSFRLMNHLYNVSADLPPCTDVTKITCLPDIAMKGKELLHKLYKDPDVSKRDLFDVLVQWRDSVTEDLKSVQYTDQLEVDEIIAKWQLETRLKGRQLNVPKVLPDEHSSLTTRMQEIGGQVAKLQPEQIILIAQAGSHMYGLATPTSDVDFLVIYAEPSQKVLGRCKEIKDNFESRGPSKLLEYGAYEARLFGEMLLKGSVIILELVFGDNHNYMSPMWKELVKQRKCFVTEKGIQQYLGLIQNNYKMLEKEREVAAKERKLLYQIFHKSDAVERMMNGDIPNVRCTGELREFIMNIRTRPLENEYDRNVLLTKAKQKIDGLLTSLAARKTRLKENMDFCAVTEWLLRVRGLNCPSV</sequence>
<dbReference type="EnsemblMetazoa" id="G2461.1">
    <property type="protein sequence ID" value="G2461.1:cds"/>
    <property type="gene ID" value="G2461"/>
</dbReference>
<accession>A0A8W8KU41</accession>
<name>A0A8W8KU41_MAGGI</name>
<evidence type="ECO:0000313" key="1">
    <source>
        <dbReference type="EnsemblMetazoa" id="G2461.5:cds"/>
    </source>
</evidence>
<keyword evidence="2" id="KW-1185">Reference proteome</keyword>
<evidence type="ECO:0000313" key="2">
    <source>
        <dbReference type="Proteomes" id="UP000005408"/>
    </source>
</evidence>
<reference evidence="1" key="1">
    <citation type="submission" date="2022-08" db="UniProtKB">
        <authorList>
            <consortium name="EnsemblMetazoa"/>
        </authorList>
    </citation>
    <scope>IDENTIFICATION</scope>
    <source>
        <strain evidence="1">05x7-T-G4-1.051#20</strain>
    </source>
</reference>
<dbReference type="InterPro" id="IPR018775">
    <property type="entry name" value="RlaP"/>
</dbReference>
<dbReference type="PANTHER" id="PTHR34817:SF1">
    <property type="entry name" value="NUCLEOTIDYLTRANSFERASE"/>
    <property type="match status" value="1"/>
</dbReference>
<dbReference type="EnsemblMetazoa" id="G2461.3">
    <property type="protein sequence ID" value="G2461.3:cds"/>
    <property type="gene ID" value="G2461"/>
</dbReference>
<proteinExistence type="predicted"/>
<dbReference type="EnsemblMetazoa" id="G2461.5">
    <property type="protein sequence ID" value="G2461.5:cds"/>
    <property type="gene ID" value="G2461"/>
</dbReference>
<organism evidence="1 2">
    <name type="scientific">Magallana gigas</name>
    <name type="common">Pacific oyster</name>
    <name type="synonym">Crassostrea gigas</name>
    <dbReference type="NCBI Taxonomy" id="29159"/>
    <lineage>
        <taxon>Eukaryota</taxon>
        <taxon>Metazoa</taxon>
        <taxon>Spiralia</taxon>
        <taxon>Lophotrochozoa</taxon>
        <taxon>Mollusca</taxon>
        <taxon>Bivalvia</taxon>
        <taxon>Autobranchia</taxon>
        <taxon>Pteriomorphia</taxon>
        <taxon>Ostreida</taxon>
        <taxon>Ostreoidea</taxon>
        <taxon>Ostreidae</taxon>
        <taxon>Magallana</taxon>
    </lineage>
</organism>
<dbReference type="AlphaFoldDB" id="A0A8W8KU41"/>
<dbReference type="EnsemblMetazoa" id="G2461.2">
    <property type="protein sequence ID" value="G2461.2:cds"/>
    <property type="gene ID" value="G2461"/>
</dbReference>
<dbReference type="Proteomes" id="UP000005408">
    <property type="component" value="Unassembled WGS sequence"/>
</dbReference>
<dbReference type="PANTHER" id="PTHR34817">
    <property type="entry name" value="NUCLEOTIDYLTRANSFERASE"/>
    <property type="match status" value="1"/>
</dbReference>
<dbReference type="OMA" id="QFEYGAY"/>